<feature type="compositionally biased region" description="Polar residues" evidence="1">
    <location>
        <begin position="106"/>
        <end position="116"/>
    </location>
</feature>
<feature type="region of interest" description="Disordered" evidence="1">
    <location>
        <begin position="346"/>
        <end position="370"/>
    </location>
</feature>
<feature type="compositionally biased region" description="Basic and acidic residues" evidence="1">
    <location>
        <begin position="346"/>
        <end position="356"/>
    </location>
</feature>
<dbReference type="InterPro" id="IPR003959">
    <property type="entry name" value="ATPase_AAA_core"/>
</dbReference>
<dbReference type="InterPro" id="IPR003593">
    <property type="entry name" value="AAA+_ATPase"/>
</dbReference>
<dbReference type="AlphaFoldDB" id="A0A8H4XAD5"/>
<evidence type="ECO:0000259" key="2">
    <source>
        <dbReference type="SMART" id="SM00382"/>
    </source>
</evidence>
<accession>A0A8H4XAD5</accession>
<dbReference type="PANTHER" id="PTHR46411:SF2">
    <property type="entry name" value="AAA+ ATPASE DOMAIN-CONTAINING PROTEIN"/>
    <property type="match status" value="1"/>
</dbReference>
<dbReference type="InterPro" id="IPR056599">
    <property type="entry name" value="AAA_lid_fung"/>
</dbReference>
<dbReference type="PANTHER" id="PTHR46411">
    <property type="entry name" value="FAMILY ATPASE, PUTATIVE-RELATED"/>
    <property type="match status" value="1"/>
</dbReference>
<feature type="domain" description="AAA+ ATPase" evidence="2">
    <location>
        <begin position="840"/>
        <end position="985"/>
    </location>
</feature>
<dbReference type="OrthoDB" id="10042665at2759"/>
<feature type="compositionally biased region" description="Basic and acidic residues" evidence="1">
    <location>
        <begin position="256"/>
        <end position="272"/>
    </location>
</feature>
<evidence type="ECO:0000256" key="1">
    <source>
        <dbReference type="SAM" id="MobiDB-lite"/>
    </source>
</evidence>
<dbReference type="Pfam" id="PF22942">
    <property type="entry name" value="DUF7025"/>
    <property type="match status" value="1"/>
</dbReference>
<dbReference type="SMART" id="SM00382">
    <property type="entry name" value="AAA"/>
    <property type="match status" value="1"/>
</dbReference>
<evidence type="ECO:0000313" key="4">
    <source>
        <dbReference type="Proteomes" id="UP000622797"/>
    </source>
</evidence>
<reference evidence="3" key="1">
    <citation type="journal article" date="2020" name="BMC Genomics">
        <title>Correction to: Identification and distribution of gene clusters required for synthesis of sphingolipid metabolism inhibitors in diverse species of the filamentous fungus Fusarium.</title>
        <authorList>
            <person name="Kim H.S."/>
            <person name="Lohmar J.M."/>
            <person name="Busman M."/>
            <person name="Brown D.W."/>
            <person name="Naumann T.A."/>
            <person name="Divon H.H."/>
            <person name="Lysoe E."/>
            <person name="Uhlig S."/>
            <person name="Proctor R.H."/>
        </authorList>
    </citation>
    <scope>NUCLEOTIDE SEQUENCE</scope>
    <source>
        <strain evidence="3">NRRL 20472</strain>
    </source>
</reference>
<dbReference type="EMBL" id="JABEXW010000218">
    <property type="protein sequence ID" value="KAF4967878.1"/>
    <property type="molecule type" value="Genomic_DNA"/>
</dbReference>
<comment type="caution">
    <text evidence="3">The sequence shown here is derived from an EMBL/GenBank/DDBJ whole genome shotgun (WGS) entry which is preliminary data.</text>
</comment>
<dbReference type="Pfam" id="PF23232">
    <property type="entry name" value="AAA_lid_13"/>
    <property type="match status" value="1"/>
</dbReference>
<dbReference type="Gene3D" id="3.40.50.300">
    <property type="entry name" value="P-loop containing nucleotide triphosphate hydrolases"/>
    <property type="match status" value="1"/>
</dbReference>
<dbReference type="SUPFAM" id="SSF52540">
    <property type="entry name" value="P-loop containing nucleoside triphosphate hydrolases"/>
    <property type="match status" value="1"/>
</dbReference>
<name>A0A8H4XAD5_9HYPO</name>
<protein>
    <recommendedName>
        <fullName evidence="2">AAA+ ATPase domain-containing protein</fullName>
    </recommendedName>
</protein>
<dbReference type="InterPro" id="IPR054289">
    <property type="entry name" value="DUF7025"/>
</dbReference>
<keyword evidence="4" id="KW-1185">Reference proteome</keyword>
<evidence type="ECO:0000313" key="3">
    <source>
        <dbReference type="EMBL" id="KAF4967878.1"/>
    </source>
</evidence>
<feature type="region of interest" description="Disordered" evidence="1">
    <location>
        <begin position="247"/>
        <end position="280"/>
    </location>
</feature>
<organism evidence="3 4">
    <name type="scientific">Fusarium sarcochroum</name>
    <dbReference type="NCBI Taxonomy" id="1208366"/>
    <lineage>
        <taxon>Eukaryota</taxon>
        <taxon>Fungi</taxon>
        <taxon>Dikarya</taxon>
        <taxon>Ascomycota</taxon>
        <taxon>Pezizomycotina</taxon>
        <taxon>Sordariomycetes</taxon>
        <taxon>Hypocreomycetidae</taxon>
        <taxon>Hypocreales</taxon>
        <taxon>Nectriaceae</taxon>
        <taxon>Fusarium</taxon>
        <taxon>Fusarium lateritium species complex</taxon>
    </lineage>
</organism>
<proteinExistence type="predicted"/>
<sequence length="1076" mass="121794">MPPKGTLDILSTTAVVDGYWPLIDPDLSWDTHEKHFRAGRHHGELTKANIDLVLSVHATISRDQTEQQKAIQEKLAVRNVLEKSLGLPLPQSGSQAPAEGEPEPESISQFLQSSPFKPSEAEVTKKQLALQGGGIDDVKNPSPPADVKARKKRPLTEVNLESLGVPQPRCESRASTEYTSDDQGGDGLPVDNSRNSVGAAESDFARRLEAISETDNYGGGWTSYHIDLYIDSAIKHHNQPKYRPIFPVSSPPLVKESSDHSTESRVTIRGDHSPISSDSWDITSEFISSEELSSSGMSDSSDASRQDHTTTAYISFDTMSSSPYSPAKPPSKAPLMDAARRQMETRARAGTKDQVRFAKPRTSPRLSTSVGLADNYKSYRAYSRHPLPTLQSSSRATAPGSARIRPTIPLHSRTTSSSVRNSQASPSPAKRSTIAKIQDLSVELEELKRQVGYDERYEYESLSSTQNEDVVPWKCIYRIDGQSFLGVPMWTHGRKNDIVLAGTEPLRDIPSHFEHHPQVQFCIFKDFAADRYLEKDQPNKADDNDLRPPSVSSGAILLAPDAVNPMEELAVMYPDFQLIFPDFDFSQEISAPYFVFFHMFPTWKERAAFLHEPERWVVLILYEYLDDTIFRDYRDALGHFETGKAFYHHIHYLMKPGEIVITKHPKPTAFMISTRATSLGRHSNRRRAFDDTNGGGSIERPTMACNEPRTYRHRWHVRDLGKKEEDEMWTMKAWNWDCAKGVFARKREILQLLFNTHDLGQFDIDNLDWFPLRYASGQIKELLYNRVDIEVDHIREVDWNKTAFENLTVDDTTKYLIKALISTQQLKTENSTDLISGKGNGLVMLLHGGPGTGKTLTAGRFFFCSFIVSHKANIFPESVAEYVEKPLYGVTCGDIGTKPEDVEKYLETVLTLGKTWGCVVLLDEADVFLEERSLQNLERKGLVSVFLRVLEYYDGILILTSNRVGTFDQAFKSRIQLSLHYEKLSREQRVKIWTSFFKRLQDLGEKDVDSSDLYAHVNEFAEHDMNGCEIRNTMTTARQLAQFDSKVFTHEQIQQVVEVAGKFENYLKNDLYTEDI</sequence>
<reference evidence="3" key="2">
    <citation type="submission" date="2020-05" db="EMBL/GenBank/DDBJ databases">
        <authorList>
            <person name="Kim H.-S."/>
            <person name="Proctor R.H."/>
            <person name="Brown D.W."/>
        </authorList>
    </citation>
    <scope>NUCLEOTIDE SEQUENCE</scope>
    <source>
        <strain evidence="3">NRRL 20472</strain>
    </source>
</reference>
<dbReference type="GO" id="GO:0016887">
    <property type="term" value="F:ATP hydrolysis activity"/>
    <property type="evidence" value="ECO:0007669"/>
    <property type="project" value="InterPro"/>
</dbReference>
<feature type="region of interest" description="Disordered" evidence="1">
    <location>
        <begin position="86"/>
        <end position="196"/>
    </location>
</feature>
<feature type="compositionally biased region" description="Polar residues" evidence="1">
    <location>
        <begin position="412"/>
        <end position="426"/>
    </location>
</feature>
<gene>
    <name evidence="3" type="ORF">FSARC_4645</name>
</gene>
<dbReference type="InterPro" id="IPR027417">
    <property type="entry name" value="P-loop_NTPase"/>
</dbReference>
<dbReference type="Pfam" id="PF00004">
    <property type="entry name" value="AAA"/>
    <property type="match status" value="1"/>
</dbReference>
<dbReference type="Proteomes" id="UP000622797">
    <property type="component" value="Unassembled WGS sequence"/>
</dbReference>
<feature type="region of interest" description="Disordered" evidence="1">
    <location>
        <begin position="384"/>
        <end position="433"/>
    </location>
</feature>
<dbReference type="GO" id="GO:0005524">
    <property type="term" value="F:ATP binding"/>
    <property type="evidence" value="ECO:0007669"/>
    <property type="project" value="InterPro"/>
</dbReference>